<dbReference type="RefSeq" id="WP_343184301.1">
    <property type="nucleotide sequence ID" value="NZ_JBCITM010000001.1"/>
</dbReference>
<dbReference type="InterPro" id="IPR006059">
    <property type="entry name" value="SBP"/>
</dbReference>
<keyword evidence="2" id="KW-1185">Reference proteome</keyword>
<evidence type="ECO:0000313" key="1">
    <source>
        <dbReference type="EMBL" id="MEN1758914.1"/>
    </source>
</evidence>
<organism evidence="1 2">
    <name type="scientific">Anoxynatronum sibiricum</name>
    <dbReference type="NCBI Taxonomy" id="210623"/>
    <lineage>
        <taxon>Bacteria</taxon>
        <taxon>Bacillati</taxon>
        <taxon>Bacillota</taxon>
        <taxon>Clostridia</taxon>
        <taxon>Eubacteriales</taxon>
        <taxon>Clostridiaceae</taxon>
        <taxon>Anoxynatronum</taxon>
    </lineage>
</organism>
<dbReference type="Gene3D" id="3.40.190.10">
    <property type="entry name" value="Periplasmic binding protein-like II"/>
    <property type="match status" value="1"/>
</dbReference>
<sequence length="453" mass="51841">MTTQEKSLLDPSKPVTVTLWHYYSGHLKDNFDVLVATFNETVGMEQGIVVDAQSLGDVGQLANAVFDAASKSIGAQRMPDIFMAYSDNAHRVHQIVELVELENYFSDDELALFREEFLEEGRIGSDQRLRIVPIAKSSENLYVNKTDWEVFADNNGLTEENLATWEGVYETAKRYYETTGNGFFGIDANANFFLQAGMQLGQELYHYEGGKAQLQFSEETARKIWDYHYRPYIKGYYEKTGRFSSDDAKTGAVMAYVGSTAGAAYFPMEVTFSQQNIRTIEPLILPYPYFENGERYAVQQGAGMCITKSDTPHEYAAAVFLKWFTDPEQNVLFAVSTGYLPVKSKAIDEVVLMEVLETTEVINPAIRASLVTTTHMFDDYRFYNNRPFDGSFEMRELMESHLFNRIQRDLEVLEKRVTEGQDRETVVEALISDQQFEQWYHQFIQEAALIMNH</sequence>
<proteinExistence type="predicted"/>
<dbReference type="Proteomes" id="UP001407405">
    <property type="component" value="Unassembled WGS sequence"/>
</dbReference>
<name>A0ABU9VS03_9CLOT</name>
<dbReference type="InterPro" id="IPR050490">
    <property type="entry name" value="Bact_solute-bd_prot1"/>
</dbReference>
<dbReference type="PANTHER" id="PTHR43649">
    <property type="entry name" value="ARABINOSE-BINDING PROTEIN-RELATED"/>
    <property type="match status" value="1"/>
</dbReference>
<protein>
    <submittedName>
        <fullName evidence="1">Extracellular solute-binding protein</fullName>
    </submittedName>
</protein>
<reference evidence="1 2" key="1">
    <citation type="submission" date="2024-04" db="EMBL/GenBank/DDBJ databases">
        <title>Genome sequencing and metabolic network reconstruction of aminoacids and betaine degradation by Anoxynatronum sibiricum.</title>
        <authorList>
            <person name="Detkova E.N."/>
            <person name="Boltjanskaja Y.V."/>
            <person name="Mardanov A.V."/>
            <person name="Kevbrin V."/>
        </authorList>
    </citation>
    <scope>NUCLEOTIDE SEQUENCE [LARGE SCALE GENOMIC DNA]</scope>
    <source>
        <strain evidence="1 2">Z-7981</strain>
    </source>
</reference>
<dbReference type="EMBL" id="JBCITM010000001">
    <property type="protein sequence ID" value="MEN1758914.1"/>
    <property type="molecule type" value="Genomic_DNA"/>
</dbReference>
<accession>A0ABU9VS03</accession>
<evidence type="ECO:0000313" key="2">
    <source>
        <dbReference type="Proteomes" id="UP001407405"/>
    </source>
</evidence>
<dbReference type="Pfam" id="PF13416">
    <property type="entry name" value="SBP_bac_8"/>
    <property type="match status" value="1"/>
</dbReference>
<dbReference type="PANTHER" id="PTHR43649:SF12">
    <property type="entry name" value="DIACETYLCHITOBIOSE BINDING PROTEIN DASA"/>
    <property type="match status" value="1"/>
</dbReference>
<dbReference type="SUPFAM" id="SSF53850">
    <property type="entry name" value="Periplasmic binding protein-like II"/>
    <property type="match status" value="1"/>
</dbReference>
<gene>
    <name evidence="1" type="ORF">AAIG11_00380</name>
</gene>
<comment type="caution">
    <text evidence="1">The sequence shown here is derived from an EMBL/GenBank/DDBJ whole genome shotgun (WGS) entry which is preliminary data.</text>
</comment>